<feature type="region of interest" description="Disordered" evidence="1">
    <location>
        <begin position="142"/>
        <end position="184"/>
    </location>
</feature>
<dbReference type="AlphaFoldDB" id="A0A9N8EBM1"/>
<sequence length="407" mass="43970">MQDDASSSTPTSMFDLFDSLTILPTSAPTAPQQLRKRTDTPTGEPTKLPTTAPTVVTTTGEPSVAPSICTEAPITDVPSTSPTDRNDPPPTIAPTVHQGTPFPSQAPTYSLINSVLCGGSPSFAPNSGDELFGTLDPTPVPSSGTISPTIAPSDSLTTSAPTVVPTERAETLAPSQATESMPPEDPLHAGIQDSDIVVRRFSCARANQQRELLRKALIRTAGNVELEIQILDFNNIGAEVHSSLCSRNPIGGFSFDECQQRLEDFFDAHFVPTSAPTNAPTQSPVELSGDQEELIEALVEFFGVENCTFTRLNFAIAVTECGIDAYGGRVTTIHHDFVSIVANLSGDEDVFYQSNPDPNVFLDIGCSTRERRTSFDDCNAIFQAFLARRQTLDRRRAHRDRGYFRAF</sequence>
<organism evidence="2 3">
    <name type="scientific">Seminavis robusta</name>
    <dbReference type="NCBI Taxonomy" id="568900"/>
    <lineage>
        <taxon>Eukaryota</taxon>
        <taxon>Sar</taxon>
        <taxon>Stramenopiles</taxon>
        <taxon>Ochrophyta</taxon>
        <taxon>Bacillariophyta</taxon>
        <taxon>Bacillariophyceae</taxon>
        <taxon>Bacillariophycidae</taxon>
        <taxon>Naviculales</taxon>
        <taxon>Naviculaceae</taxon>
        <taxon>Seminavis</taxon>
    </lineage>
</organism>
<comment type="caution">
    <text evidence="2">The sequence shown here is derived from an EMBL/GenBank/DDBJ whole genome shotgun (WGS) entry which is preliminary data.</text>
</comment>
<feature type="compositionally biased region" description="Polar residues" evidence="1">
    <location>
        <begin position="22"/>
        <end position="32"/>
    </location>
</feature>
<evidence type="ECO:0000256" key="1">
    <source>
        <dbReference type="SAM" id="MobiDB-lite"/>
    </source>
</evidence>
<evidence type="ECO:0000313" key="2">
    <source>
        <dbReference type="EMBL" id="CAB9517863.1"/>
    </source>
</evidence>
<dbReference type="EMBL" id="CAICTM010000885">
    <property type="protein sequence ID" value="CAB9517863.1"/>
    <property type="molecule type" value="Genomic_DNA"/>
</dbReference>
<proteinExistence type="predicted"/>
<evidence type="ECO:0000313" key="3">
    <source>
        <dbReference type="Proteomes" id="UP001153069"/>
    </source>
</evidence>
<accession>A0A9N8EBM1</accession>
<keyword evidence="3" id="KW-1185">Reference proteome</keyword>
<feature type="compositionally biased region" description="Low complexity" evidence="1">
    <location>
        <begin position="45"/>
        <end position="59"/>
    </location>
</feature>
<reference evidence="2" key="1">
    <citation type="submission" date="2020-06" db="EMBL/GenBank/DDBJ databases">
        <authorList>
            <consortium name="Plant Systems Biology data submission"/>
        </authorList>
    </citation>
    <scope>NUCLEOTIDE SEQUENCE</scope>
    <source>
        <strain evidence="2">D6</strain>
    </source>
</reference>
<protein>
    <submittedName>
        <fullName evidence="2">Uncharacterized protein</fullName>
    </submittedName>
</protein>
<feature type="region of interest" description="Disordered" evidence="1">
    <location>
        <begin position="19"/>
        <end position="101"/>
    </location>
</feature>
<dbReference type="Proteomes" id="UP001153069">
    <property type="component" value="Unassembled WGS sequence"/>
</dbReference>
<name>A0A9N8EBM1_9STRA</name>
<gene>
    <name evidence="2" type="ORF">SEMRO_887_G216310.1</name>
</gene>
<feature type="compositionally biased region" description="Polar residues" evidence="1">
    <location>
        <begin position="142"/>
        <end position="161"/>
    </location>
</feature>